<evidence type="ECO:0000256" key="1">
    <source>
        <dbReference type="SAM" id="Phobius"/>
    </source>
</evidence>
<sequence length="143" mass="16940">MKKISIFICMIILIFVFACLEYYFRSFEIADGVKIKRMVDGNYYIIYRGRKVGGVVTAVDSWYIHQHYIHGSTTIKNTSDNIIYFIIDVCSKEVYQTEYSSKFYSYLEEKNIPKDQIGNYMSGDNIVDMRTHKNKYSYEYKCP</sequence>
<evidence type="ECO:0000313" key="3">
    <source>
        <dbReference type="Proteomes" id="UP000274100"/>
    </source>
</evidence>
<feature type="transmembrane region" description="Helical" evidence="1">
    <location>
        <begin position="7"/>
        <end position="24"/>
    </location>
</feature>
<evidence type="ECO:0008006" key="4">
    <source>
        <dbReference type="Google" id="ProtNLM"/>
    </source>
</evidence>
<evidence type="ECO:0000313" key="2">
    <source>
        <dbReference type="EMBL" id="VEG13359.1"/>
    </source>
</evidence>
<dbReference type="AlphaFoldDB" id="A0A3S4UL28"/>
<dbReference type="OrthoDB" id="6660473at2"/>
<dbReference type="EMBL" id="LR134343">
    <property type="protein sequence ID" value="VEG13359.1"/>
    <property type="molecule type" value="Genomic_DNA"/>
</dbReference>
<accession>A0A3S4UL28</accession>
<dbReference type="PROSITE" id="PS51257">
    <property type="entry name" value="PROKAR_LIPOPROTEIN"/>
    <property type="match status" value="1"/>
</dbReference>
<keyword evidence="1" id="KW-1133">Transmembrane helix</keyword>
<name>A0A3S4UL28_9GAMM</name>
<dbReference type="RefSeq" id="WP_126330923.1">
    <property type="nucleotide sequence ID" value="NZ_LR134343.1"/>
</dbReference>
<dbReference type="KEGG" id="mcun:NCTC10297_01322"/>
<keyword evidence="1" id="KW-0812">Transmembrane</keyword>
<gene>
    <name evidence="2" type="ORF">NCTC10297_01322</name>
</gene>
<reference evidence="2 3" key="1">
    <citation type="submission" date="2018-12" db="EMBL/GenBank/DDBJ databases">
        <authorList>
            <consortium name="Pathogen Informatics"/>
        </authorList>
    </citation>
    <scope>NUCLEOTIDE SEQUENCE [LARGE SCALE GENOMIC DNA]</scope>
    <source>
        <strain evidence="2 3">NCTC10297</strain>
    </source>
</reference>
<organism evidence="2 3">
    <name type="scientific">Moraxella cuniculi</name>
    <dbReference type="NCBI Taxonomy" id="34061"/>
    <lineage>
        <taxon>Bacteria</taxon>
        <taxon>Pseudomonadati</taxon>
        <taxon>Pseudomonadota</taxon>
        <taxon>Gammaproteobacteria</taxon>
        <taxon>Moraxellales</taxon>
        <taxon>Moraxellaceae</taxon>
        <taxon>Moraxella</taxon>
    </lineage>
</organism>
<proteinExistence type="predicted"/>
<dbReference type="Proteomes" id="UP000274100">
    <property type="component" value="Chromosome"/>
</dbReference>
<protein>
    <recommendedName>
        <fullName evidence="4">DUF3997 domain-containing protein</fullName>
    </recommendedName>
</protein>
<keyword evidence="1" id="KW-0472">Membrane</keyword>